<sequence>MAKKSSTRNTGKKPVKVFRIGFVSASVFVNEVETNLGGREFHSVNIQRSYRDEDETKFTSSFGLAELPQAVRVLQLAQGYIERIEAEVSE</sequence>
<dbReference type="Proteomes" id="UP000317171">
    <property type="component" value="Chromosome"/>
</dbReference>
<dbReference type="RefSeq" id="WP_145218162.1">
    <property type="nucleotide sequence ID" value="NZ_CP036269.1"/>
</dbReference>
<proteinExistence type="predicted"/>
<evidence type="ECO:0000313" key="1">
    <source>
        <dbReference type="EMBL" id="QDT43460.1"/>
    </source>
</evidence>
<keyword evidence="2" id="KW-1185">Reference proteome</keyword>
<dbReference type="EMBL" id="CP036269">
    <property type="protein sequence ID" value="QDT43460.1"/>
    <property type="molecule type" value="Genomic_DNA"/>
</dbReference>
<gene>
    <name evidence="1" type="ORF">Pan241w_35610</name>
</gene>
<dbReference type="AlphaFoldDB" id="A0A517RHX8"/>
<dbReference type="KEGG" id="gaz:Pan241w_35610"/>
<protein>
    <submittedName>
        <fullName evidence="1">Uncharacterized protein</fullName>
    </submittedName>
</protein>
<organism evidence="1 2">
    <name type="scientific">Gimesia alba</name>
    <dbReference type="NCBI Taxonomy" id="2527973"/>
    <lineage>
        <taxon>Bacteria</taxon>
        <taxon>Pseudomonadati</taxon>
        <taxon>Planctomycetota</taxon>
        <taxon>Planctomycetia</taxon>
        <taxon>Planctomycetales</taxon>
        <taxon>Planctomycetaceae</taxon>
        <taxon>Gimesia</taxon>
    </lineage>
</organism>
<name>A0A517RHX8_9PLAN</name>
<reference evidence="1 2" key="1">
    <citation type="submission" date="2019-02" db="EMBL/GenBank/DDBJ databases">
        <title>Deep-cultivation of Planctomycetes and their phenomic and genomic characterization uncovers novel biology.</title>
        <authorList>
            <person name="Wiegand S."/>
            <person name="Jogler M."/>
            <person name="Boedeker C."/>
            <person name="Pinto D."/>
            <person name="Vollmers J."/>
            <person name="Rivas-Marin E."/>
            <person name="Kohn T."/>
            <person name="Peeters S.H."/>
            <person name="Heuer A."/>
            <person name="Rast P."/>
            <person name="Oberbeckmann S."/>
            <person name="Bunk B."/>
            <person name="Jeske O."/>
            <person name="Meyerdierks A."/>
            <person name="Storesund J.E."/>
            <person name="Kallscheuer N."/>
            <person name="Luecker S."/>
            <person name="Lage O.M."/>
            <person name="Pohl T."/>
            <person name="Merkel B.J."/>
            <person name="Hornburger P."/>
            <person name="Mueller R.-W."/>
            <person name="Bruemmer F."/>
            <person name="Labrenz M."/>
            <person name="Spormann A.M."/>
            <person name="Op den Camp H."/>
            <person name="Overmann J."/>
            <person name="Amann R."/>
            <person name="Jetten M.S.M."/>
            <person name="Mascher T."/>
            <person name="Medema M.H."/>
            <person name="Devos D.P."/>
            <person name="Kaster A.-K."/>
            <person name="Ovreas L."/>
            <person name="Rohde M."/>
            <person name="Galperin M.Y."/>
            <person name="Jogler C."/>
        </authorList>
    </citation>
    <scope>NUCLEOTIDE SEQUENCE [LARGE SCALE GENOMIC DNA]</scope>
    <source>
        <strain evidence="1 2">Pan241w</strain>
    </source>
</reference>
<dbReference type="OrthoDB" id="282578at2"/>
<evidence type="ECO:0000313" key="2">
    <source>
        <dbReference type="Proteomes" id="UP000317171"/>
    </source>
</evidence>
<accession>A0A517RHX8</accession>